<dbReference type="Gene3D" id="3.20.20.150">
    <property type="entry name" value="Divalent-metal-dependent TIM barrel enzymes"/>
    <property type="match status" value="1"/>
</dbReference>
<dbReference type="InterPro" id="IPR036237">
    <property type="entry name" value="Xyl_isomerase-like_sf"/>
</dbReference>
<evidence type="ECO:0000313" key="3">
    <source>
        <dbReference type="Proteomes" id="UP000217265"/>
    </source>
</evidence>
<dbReference type="EMBL" id="CP023344">
    <property type="protein sequence ID" value="ATC65838.1"/>
    <property type="molecule type" value="Genomic_DNA"/>
</dbReference>
<accession>A0A290QKG5</accession>
<keyword evidence="2" id="KW-0413">Isomerase</keyword>
<dbReference type="SUPFAM" id="SSF51658">
    <property type="entry name" value="Xylose isomerase-like"/>
    <property type="match status" value="1"/>
</dbReference>
<proteinExistence type="predicted"/>
<dbReference type="InterPro" id="IPR013022">
    <property type="entry name" value="Xyl_isomerase-like_TIM-brl"/>
</dbReference>
<reference evidence="2 3" key="1">
    <citation type="submission" date="2017-09" db="EMBL/GenBank/DDBJ databases">
        <title>Complete genome sequence of Verrucomicrobial strain HZ-65, isolated from freshwater.</title>
        <authorList>
            <person name="Choi A."/>
        </authorList>
    </citation>
    <scope>NUCLEOTIDE SEQUENCE [LARGE SCALE GENOMIC DNA]</scope>
    <source>
        <strain evidence="2 3">HZ-65</strain>
    </source>
</reference>
<dbReference type="AlphaFoldDB" id="A0A290QKG5"/>
<sequence>MIDLPAMLDGSFASFGDFATSIATAMVPIVSFDTSLRLADSTSADREAFLQYAPWAEAAGTRWLRVFDGGKTADAPTLHSMAKTVAWWRTERQKRGWRVDMIVETHDSLLKASAMRDFLTLVPDTALLWDSHHTWRQGKEDPLVTWRACSSHIVHIHVKDSLDQPSGDRPFTYVLPGAGSFPMKPLRETRDREFDGVVSLEWERLWHPYLPPLEDALVAASHCRWW</sequence>
<dbReference type="Pfam" id="PF01261">
    <property type="entry name" value="AP_endonuc_2"/>
    <property type="match status" value="1"/>
</dbReference>
<name>A0A290QKG5_9BACT</name>
<organism evidence="2 3">
    <name type="scientific">Nibricoccus aquaticus</name>
    <dbReference type="NCBI Taxonomy" id="2576891"/>
    <lineage>
        <taxon>Bacteria</taxon>
        <taxon>Pseudomonadati</taxon>
        <taxon>Verrucomicrobiota</taxon>
        <taxon>Opitutia</taxon>
        <taxon>Opitutales</taxon>
        <taxon>Opitutaceae</taxon>
        <taxon>Nibricoccus</taxon>
    </lineage>
</organism>
<dbReference type="OrthoDB" id="3185623at2"/>
<feature type="domain" description="Xylose isomerase-like TIM barrel" evidence="1">
    <location>
        <begin position="22"/>
        <end position="206"/>
    </location>
</feature>
<gene>
    <name evidence="2" type="ORF">CMV30_18835</name>
</gene>
<evidence type="ECO:0000313" key="2">
    <source>
        <dbReference type="EMBL" id="ATC65838.1"/>
    </source>
</evidence>
<dbReference type="GO" id="GO:0016853">
    <property type="term" value="F:isomerase activity"/>
    <property type="evidence" value="ECO:0007669"/>
    <property type="project" value="UniProtKB-KW"/>
</dbReference>
<dbReference type="KEGG" id="vbh:CMV30_18835"/>
<keyword evidence="3" id="KW-1185">Reference proteome</keyword>
<dbReference type="Proteomes" id="UP000217265">
    <property type="component" value="Chromosome"/>
</dbReference>
<protein>
    <submittedName>
        <fullName evidence="2">Sugar phosphate isomerase</fullName>
    </submittedName>
</protein>
<evidence type="ECO:0000259" key="1">
    <source>
        <dbReference type="Pfam" id="PF01261"/>
    </source>
</evidence>